<keyword evidence="2" id="KW-0808">Transferase</keyword>
<evidence type="ECO:0000313" key="6">
    <source>
        <dbReference type="Proteomes" id="UP000095419"/>
    </source>
</evidence>
<dbReference type="GO" id="GO:0047265">
    <property type="term" value="F:poly(glycerol-phosphate) alpha-glucosyltransferase activity"/>
    <property type="evidence" value="ECO:0007669"/>
    <property type="project" value="UniProtKB-EC"/>
</dbReference>
<feature type="domain" description="Glycosyl transferase family 1" evidence="1">
    <location>
        <begin position="204"/>
        <end position="359"/>
    </location>
</feature>
<dbReference type="SUPFAM" id="SSF53756">
    <property type="entry name" value="UDP-Glycosyltransferase/glycogen phosphorylase"/>
    <property type="match status" value="1"/>
</dbReference>
<organism evidence="2 6">
    <name type="scientific">Bacteroides uniformis</name>
    <dbReference type="NCBI Taxonomy" id="820"/>
    <lineage>
        <taxon>Bacteria</taxon>
        <taxon>Pseudomonadati</taxon>
        <taxon>Bacteroidota</taxon>
        <taxon>Bacteroidia</taxon>
        <taxon>Bacteroidales</taxon>
        <taxon>Bacteroidaceae</taxon>
        <taxon>Bacteroides</taxon>
    </lineage>
</organism>
<evidence type="ECO:0000313" key="7">
    <source>
        <dbReference type="Proteomes" id="UP000283684"/>
    </source>
</evidence>
<reference evidence="3 8" key="3">
    <citation type="journal article" date="2019" name="Nat. Med.">
        <title>A library of human gut bacterial isolates paired with longitudinal multiomics data enables mechanistic microbiome research.</title>
        <authorList>
            <person name="Poyet M."/>
            <person name="Groussin M."/>
            <person name="Gibbons S.M."/>
            <person name="Avila-Pacheco J."/>
            <person name="Jiang X."/>
            <person name="Kearney S.M."/>
            <person name="Perrotta A.R."/>
            <person name="Berdy B."/>
            <person name="Zhao S."/>
            <person name="Lieberman T.D."/>
            <person name="Swanson P.K."/>
            <person name="Smith M."/>
            <person name="Roesemann S."/>
            <person name="Alexander J.E."/>
            <person name="Rich S.A."/>
            <person name="Livny J."/>
            <person name="Vlamakis H."/>
            <person name="Clish C."/>
            <person name="Bullock K."/>
            <person name="Deik A."/>
            <person name="Scott J."/>
            <person name="Pierce K.A."/>
            <person name="Xavier R.J."/>
            <person name="Alm E.J."/>
        </authorList>
    </citation>
    <scope>NUCLEOTIDE SEQUENCE [LARGE SCALE GENOMIC DNA]</scope>
    <source>
        <strain evidence="3 8">BIOML-A21</strain>
    </source>
</reference>
<dbReference type="Proteomes" id="UP000283684">
    <property type="component" value="Unassembled WGS sequence"/>
</dbReference>
<reference evidence="4" key="4">
    <citation type="submission" date="2022-10" db="EMBL/GenBank/DDBJ databases">
        <title>Human gut microbiome strain richness.</title>
        <authorList>
            <person name="Chen-Liaw A."/>
        </authorList>
    </citation>
    <scope>NUCLEOTIDE SEQUENCE</scope>
    <source>
        <strain evidence="4">1001713st1_F9_1001713B170221_170320</strain>
    </source>
</reference>
<dbReference type="InterPro" id="IPR001296">
    <property type="entry name" value="Glyco_trans_1"/>
</dbReference>
<dbReference type="Proteomes" id="UP001222603">
    <property type="component" value="Unassembled WGS sequence"/>
</dbReference>
<reference evidence="5 7" key="2">
    <citation type="submission" date="2018-08" db="EMBL/GenBank/DDBJ databases">
        <title>A genome reference for cultivated species of the human gut microbiota.</title>
        <authorList>
            <person name="Zou Y."/>
            <person name="Xue W."/>
            <person name="Luo G."/>
        </authorList>
    </citation>
    <scope>NUCLEOTIDE SEQUENCE [LARGE SCALE GENOMIC DNA]</scope>
    <source>
        <strain evidence="5 7">AM50-4</strain>
    </source>
</reference>
<dbReference type="RefSeq" id="WP_057087412.1">
    <property type="nucleotide sequence ID" value="NZ_CAXSUA010000002.1"/>
</dbReference>
<dbReference type="Proteomes" id="UP000442334">
    <property type="component" value="Unassembled WGS sequence"/>
</dbReference>
<proteinExistence type="predicted"/>
<accession>A0A174CUL6</accession>
<evidence type="ECO:0000313" key="8">
    <source>
        <dbReference type="Proteomes" id="UP000442334"/>
    </source>
</evidence>
<dbReference type="EC" id="2.4.1.52" evidence="2"/>
<dbReference type="Gene3D" id="3.40.50.2000">
    <property type="entry name" value="Glycogen Phosphorylase B"/>
    <property type="match status" value="2"/>
</dbReference>
<evidence type="ECO:0000313" key="2">
    <source>
        <dbReference type="EMBL" id="CUO16874.1"/>
    </source>
</evidence>
<name>A0A174CUL6_BACUN</name>
<evidence type="ECO:0000313" key="3">
    <source>
        <dbReference type="EMBL" id="KAB4186844.1"/>
    </source>
</evidence>
<reference evidence="2 6" key="1">
    <citation type="submission" date="2015-09" db="EMBL/GenBank/DDBJ databases">
        <authorList>
            <consortium name="Pathogen Informatics"/>
        </authorList>
    </citation>
    <scope>NUCLEOTIDE SEQUENCE [LARGE SCALE GENOMIC DNA]</scope>
    <source>
        <strain evidence="2 6">2789STDY5608791</strain>
    </source>
</reference>
<evidence type="ECO:0000313" key="4">
    <source>
        <dbReference type="EMBL" id="MDC1900719.1"/>
    </source>
</evidence>
<keyword evidence="2" id="KW-0328">Glycosyltransferase</keyword>
<protein>
    <submittedName>
        <fullName evidence="2">Glycosyl transferase family protein</fullName>
        <ecNumber evidence="2">2.4.1.52</ecNumber>
    </submittedName>
    <submittedName>
        <fullName evidence="3 4">Glycosyltransferase</fullName>
        <ecNumber evidence="4">2.4.-.-</ecNumber>
    </submittedName>
</protein>
<dbReference type="PANTHER" id="PTHR12526">
    <property type="entry name" value="GLYCOSYLTRANSFERASE"/>
    <property type="match status" value="1"/>
</dbReference>
<evidence type="ECO:0000259" key="1">
    <source>
        <dbReference type="Pfam" id="PF00534"/>
    </source>
</evidence>
<sequence length="383" mass="44236">MKRILFFHEVFPCGGAERVTIDIANYLSGYGYESFVALCHKTYDVAGIEVIELPDKDINSLENANAFIEIINSLFIDVFVLPIHLLKHLDYIMDGVHCKLVFAPHSIPLWEAVAKVADKGKRAEGSWLKMLKWRFITCPREKWFPKYDKPFIEQHKNLYGRADAYVVLCEDYKYKLIKKLGVPFENNKFHVIPNSERQILSVNHHKKKQILFVGRFTYVDKRVDRLIDVWKRIYKQVPDWELLLIGDGVERQNLQQKATAYNLQRIRFLGYQEDVSGFYREASVVCLTSTFEGWGLCLTEAQANGVVPVAYDCGAGVREIISPSGVNGFLVSPFNQSKYARTLLKLLKNPDMLKQMRQNVVVKAQEYSPQIVGKKWKELFESL</sequence>
<dbReference type="AlphaFoldDB" id="A0A174CUL6"/>
<evidence type="ECO:0000313" key="5">
    <source>
        <dbReference type="EMBL" id="RGZ48967.1"/>
    </source>
</evidence>
<gene>
    <name evidence="2" type="primary">tagE</name>
    <name evidence="5" type="ORF">DW988_09505</name>
    <name evidence="2" type="ORF">ERS417307_01104</name>
    <name evidence="3" type="ORF">GAQ34_05530</name>
    <name evidence="4" type="ORF">POZ10_08805</name>
</gene>
<dbReference type="EMBL" id="WCUA01000004">
    <property type="protein sequence ID" value="KAB4186844.1"/>
    <property type="molecule type" value="Genomic_DNA"/>
</dbReference>
<dbReference type="EMBL" id="QSEE01000008">
    <property type="protein sequence ID" value="RGZ48967.1"/>
    <property type="molecule type" value="Genomic_DNA"/>
</dbReference>
<dbReference type="EMBL" id="JAQNSI010000248">
    <property type="protein sequence ID" value="MDC1900719.1"/>
    <property type="molecule type" value="Genomic_DNA"/>
</dbReference>
<dbReference type="EC" id="2.4.-.-" evidence="4"/>
<dbReference type="EMBL" id="CYZF01000003">
    <property type="protein sequence ID" value="CUO16874.1"/>
    <property type="molecule type" value="Genomic_DNA"/>
</dbReference>
<dbReference type="Pfam" id="PF00534">
    <property type="entry name" value="Glycos_transf_1"/>
    <property type="match status" value="1"/>
</dbReference>
<dbReference type="Proteomes" id="UP000095419">
    <property type="component" value="Unassembled WGS sequence"/>
</dbReference>